<feature type="transmembrane region" description="Helical" evidence="1">
    <location>
        <begin position="468"/>
        <end position="487"/>
    </location>
</feature>
<dbReference type="EMBL" id="QEAP01000102">
    <property type="protein sequence ID" value="TPX74935.1"/>
    <property type="molecule type" value="Genomic_DNA"/>
</dbReference>
<evidence type="ECO:0000313" key="5">
    <source>
        <dbReference type="EMBL" id="TPX74935.1"/>
    </source>
</evidence>
<protein>
    <submittedName>
        <fullName evidence="5">Uncharacterized protein</fullName>
    </submittedName>
</protein>
<feature type="transmembrane region" description="Helical" evidence="1">
    <location>
        <begin position="607"/>
        <end position="628"/>
    </location>
</feature>
<evidence type="ECO:0000259" key="4">
    <source>
        <dbReference type="Pfam" id="PF24394"/>
    </source>
</evidence>
<keyword evidence="1" id="KW-1133">Transmembrane helix</keyword>
<dbReference type="OrthoDB" id="45365at2759"/>
<dbReference type="Pfam" id="PF24394">
    <property type="entry name" value="TMEM62_C"/>
    <property type="match status" value="1"/>
</dbReference>
<reference evidence="5 6" key="1">
    <citation type="journal article" date="2019" name="Sci. Rep.">
        <title>Comparative genomics of chytrid fungi reveal insights into the obligate biotrophic and pathogenic lifestyle of Synchytrium endobioticum.</title>
        <authorList>
            <person name="van de Vossenberg B.T.L.H."/>
            <person name="Warris S."/>
            <person name="Nguyen H.D.T."/>
            <person name="van Gent-Pelzer M.P.E."/>
            <person name="Joly D.L."/>
            <person name="van de Geest H.C."/>
            <person name="Bonants P.J.M."/>
            <person name="Smith D.S."/>
            <person name="Levesque C.A."/>
            <person name="van der Lee T.A.J."/>
        </authorList>
    </citation>
    <scope>NUCLEOTIDE SEQUENCE [LARGE SCALE GENOMIC DNA]</scope>
    <source>
        <strain evidence="5 6">CBS 675.73</strain>
    </source>
</reference>
<dbReference type="InterPro" id="IPR056230">
    <property type="entry name" value="TMEM62_C"/>
</dbReference>
<dbReference type="InterPro" id="IPR056229">
    <property type="entry name" value="Ig_TMM62"/>
</dbReference>
<dbReference type="InterPro" id="IPR029052">
    <property type="entry name" value="Metallo-depent_PP-like"/>
</dbReference>
<dbReference type="InterPro" id="IPR004843">
    <property type="entry name" value="Calcineurin-like_PHP"/>
</dbReference>
<comment type="caution">
    <text evidence="5">The sequence shown here is derived from an EMBL/GenBank/DDBJ whole genome shotgun (WGS) entry which is preliminary data.</text>
</comment>
<keyword evidence="1" id="KW-0472">Membrane</keyword>
<feature type="transmembrane region" description="Helical" evidence="1">
    <location>
        <begin position="649"/>
        <end position="666"/>
    </location>
</feature>
<dbReference type="Proteomes" id="UP000320333">
    <property type="component" value="Unassembled WGS sequence"/>
</dbReference>
<evidence type="ECO:0000259" key="3">
    <source>
        <dbReference type="Pfam" id="PF24384"/>
    </source>
</evidence>
<dbReference type="Pfam" id="PF24384">
    <property type="entry name" value="Ig_TMM62"/>
    <property type="match status" value="1"/>
</dbReference>
<evidence type="ECO:0000259" key="2">
    <source>
        <dbReference type="Pfam" id="PF00149"/>
    </source>
</evidence>
<sequence>MLVYPLRHAAITALCWAYALIFLYSAAQSSSHASLLAPVPVPQPRNTSSDMLGNDPRGIFTFMERAAVLISKASCSEAGIELPAVAPDLLFASGDLVDSKSAVTFRSQQHAQEWEAYQGLLNASAITRRNNGLFYFDMRGNHDCYDTSPPFNTTFYASMSATKSQGYHHLHQKSFGKYTFASLDACPVIGVARPFNFFGILDTNDMNALAAIIDQSQRESHRHVFLATHYPLSTMIKTARTNDGRDFNQLARGASLWVSGHLHRLVGGVRLYTFHKDTDLLELEVGDLKENAVYRIVAVDHDMISFTDEVVSVGDWKSSGGPAPVILVTNPRDARFASPAHEPVQLVRESSHVRVLVYSFNEGRVSVRGMIDGKRELGDFVYVGKTRGWSNVTALKETENHVPMYVASWTPQNFDDGKDHWLHIEVIDSAGKISTKRTVFRVDGLRAKSHGMSTAIGQFIMATNFETWIKFLAVLMHVGIMILVHAFKLVSNLKLADGSLDPLRASLSAGINADGLPNASADSRFHAVLVFVRKQTFQWTLRFLNFSTTPHLFYPFFAYVNYIIVGPWFIADFVPSAKTFKDRTGLFYPYGLWFPGGRGWLLLLDTWMVALWEHSTFIFPLLLILACISPNQQLRETGYKTGKRSNWQLFALAAWLLVTVYFGYYATSYNLISVVVSPGKVWMCGWVVWVLARYILKTAREDVPVGGVTRSDLERLAAEEGDDGERFAEDDALLGG</sequence>
<dbReference type="PANTHER" id="PTHR14795">
    <property type="entry name" value="HELICASE RELATED"/>
    <property type="match status" value="1"/>
</dbReference>
<dbReference type="PANTHER" id="PTHR14795:SF0">
    <property type="entry name" value="TRANSMEMBRANE PROTEIN 62"/>
    <property type="match status" value="1"/>
</dbReference>
<feature type="transmembrane region" description="Helical" evidence="1">
    <location>
        <begin position="672"/>
        <end position="692"/>
    </location>
</feature>
<evidence type="ECO:0000256" key="1">
    <source>
        <dbReference type="SAM" id="Phobius"/>
    </source>
</evidence>
<feature type="domain" description="Calcineurin-like phosphoesterase" evidence="2">
    <location>
        <begin position="86"/>
        <end position="264"/>
    </location>
</feature>
<feature type="domain" description="TMEM62 C-terminal" evidence="4">
    <location>
        <begin position="535"/>
        <end position="632"/>
    </location>
</feature>
<organism evidence="5 6">
    <name type="scientific">Chytriomyces confervae</name>
    <dbReference type="NCBI Taxonomy" id="246404"/>
    <lineage>
        <taxon>Eukaryota</taxon>
        <taxon>Fungi</taxon>
        <taxon>Fungi incertae sedis</taxon>
        <taxon>Chytridiomycota</taxon>
        <taxon>Chytridiomycota incertae sedis</taxon>
        <taxon>Chytridiomycetes</taxon>
        <taxon>Chytridiales</taxon>
        <taxon>Chytriomycetaceae</taxon>
        <taxon>Chytriomyces</taxon>
    </lineage>
</organism>
<keyword evidence="6" id="KW-1185">Reference proteome</keyword>
<gene>
    <name evidence="5" type="ORF">CcCBS67573_g03797</name>
</gene>
<dbReference type="Gene3D" id="3.60.21.10">
    <property type="match status" value="1"/>
</dbReference>
<name>A0A507FH35_9FUNG</name>
<evidence type="ECO:0000313" key="6">
    <source>
        <dbReference type="Proteomes" id="UP000320333"/>
    </source>
</evidence>
<feature type="transmembrane region" description="Helical" evidence="1">
    <location>
        <begin position="552"/>
        <end position="571"/>
    </location>
</feature>
<feature type="domain" description="TMEM62 Ig-like" evidence="3">
    <location>
        <begin position="323"/>
        <end position="445"/>
    </location>
</feature>
<dbReference type="Pfam" id="PF00149">
    <property type="entry name" value="Metallophos"/>
    <property type="match status" value="1"/>
</dbReference>
<keyword evidence="1" id="KW-0812">Transmembrane</keyword>
<dbReference type="GO" id="GO:0016787">
    <property type="term" value="F:hydrolase activity"/>
    <property type="evidence" value="ECO:0007669"/>
    <property type="project" value="InterPro"/>
</dbReference>
<dbReference type="STRING" id="246404.A0A507FH35"/>
<accession>A0A507FH35</accession>
<proteinExistence type="predicted"/>
<dbReference type="AlphaFoldDB" id="A0A507FH35"/>
<dbReference type="SUPFAM" id="SSF56300">
    <property type="entry name" value="Metallo-dependent phosphatases"/>
    <property type="match status" value="1"/>
</dbReference>